<dbReference type="CDD" id="cd15482">
    <property type="entry name" value="Sialidase_non-viral"/>
    <property type="match status" value="1"/>
</dbReference>
<dbReference type="STRING" id="583355.Caka_0122"/>
<reference evidence="2 3" key="1">
    <citation type="journal article" date="2010" name="Stand. Genomic Sci.">
        <title>Complete genome sequence of Coraliomargarita akajimensis type strain (04OKA010-24).</title>
        <authorList>
            <person name="Mavromatis K."/>
            <person name="Abt B."/>
            <person name="Brambilla E."/>
            <person name="Lapidus A."/>
            <person name="Copeland A."/>
            <person name="Deshpande S."/>
            <person name="Nolan M."/>
            <person name="Lucas S."/>
            <person name="Tice H."/>
            <person name="Cheng J.F."/>
            <person name="Han C."/>
            <person name="Detter J.C."/>
            <person name="Woyke T."/>
            <person name="Goodwin L."/>
            <person name="Pitluck S."/>
            <person name="Held B."/>
            <person name="Brettin T."/>
            <person name="Tapia R."/>
            <person name="Ivanova N."/>
            <person name="Mikhailova N."/>
            <person name="Pati A."/>
            <person name="Liolios K."/>
            <person name="Chen A."/>
            <person name="Palaniappan K."/>
            <person name="Land M."/>
            <person name="Hauser L."/>
            <person name="Chang Y.J."/>
            <person name="Jeffries C.D."/>
            <person name="Rohde M."/>
            <person name="Goker M."/>
            <person name="Bristow J."/>
            <person name="Eisen J.A."/>
            <person name="Markowitz V."/>
            <person name="Hugenholtz P."/>
            <person name="Klenk H.P."/>
            <person name="Kyrpides N.C."/>
        </authorList>
    </citation>
    <scope>NUCLEOTIDE SEQUENCE [LARGE SCALE GENOMIC DNA]</scope>
    <source>
        <strain evidence="3">DSM 45221 / IAM 15411 / JCM 23193 / KCTC 12865</strain>
    </source>
</reference>
<feature type="compositionally biased region" description="Polar residues" evidence="1">
    <location>
        <begin position="222"/>
        <end position="235"/>
    </location>
</feature>
<feature type="region of interest" description="Disordered" evidence="1">
    <location>
        <begin position="543"/>
        <end position="568"/>
    </location>
</feature>
<dbReference type="Gene3D" id="2.60.120.430">
    <property type="entry name" value="Galactose-binding lectin"/>
    <property type="match status" value="1"/>
</dbReference>
<dbReference type="SUPFAM" id="SSF110296">
    <property type="entry name" value="Oligoxyloglucan reducing end-specific cellobiohydrolase"/>
    <property type="match status" value="2"/>
</dbReference>
<dbReference type="SUPFAM" id="SSF49899">
    <property type="entry name" value="Concanavalin A-like lectins/glucanases"/>
    <property type="match status" value="1"/>
</dbReference>
<dbReference type="eggNOG" id="COG3401">
    <property type="taxonomic scope" value="Bacteria"/>
</dbReference>
<gene>
    <name evidence="2" type="ordered locus">Caka_0122</name>
</gene>
<dbReference type="Gene3D" id="2.130.10.10">
    <property type="entry name" value="YVTN repeat-like/Quinoprotein amine dehydrogenase"/>
    <property type="match status" value="4"/>
</dbReference>
<dbReference type="eggNOG" id="COG4447">
    <property type="taxonomic scope" value="Bacteria"/>
</dbReference>
<sequence>MALRDQKGTPYQLTSCSPLVVKEFPQLLNTPVKNYLTRVNPPYSFTHSLITASLLLSASVSNAQQWFFDLIANGRVESADEIVWTQEGPGNGGMSDLVRYHPSFPDTVFFGPDMGGNYQSDNNGTSWYNVRDYDGNSRMPRLRDVYYSSANSDRAIAIGFSHLWESSDRGKSWSLVLNCPWYTSSSDGSDGTNWVSKISAIGIDPNNSEGWYVGAGKHTRGQNWPTDSNIRTATAANPRGDSHSPSGQIWKTTDGGASWTEVSTGLDAAAQFCRIIVNPNNSSQVFAASNYGLYRTDNGGTSWTNITDGKLPNNTILDLDAYYDGANLTLYLIDQVRYFASGSTVTNTGGIYKSTDLGVTWQDITGNMYLDLNQLSVGVTGWGGIKTTYYNYLGRWFGIDASSAQTTYSVLPTDALQPVHRIRADPSQAGTVYVGLNDPQGENLSFGPGPLWQTTNDGTSWIMATRGHGPAFANDSTYWTSRGNPINGNMTFGHEPFNQQWGDNYPHRTMRNFDVNSRGDIMLISAHNTLLSTDRGATFTQVDEDTTPAGNLVGRGNSDLPGETLKQDPRLRPGELFLGSGEHRLWKTTLDDMNGRVAMKLCPAMDTVSSIALHPNDVNTVFVTSNRQHAMDEIWRSTDGGDTFSKWGDTTAAVTAMRTKALTIDPINPQYMYLGVTDRSSSDLGNPSGFYFSSDGGVNWSTRNTGLPADPRVNDMVFDPRDPSYQSIFIAAQKRTFGVTDNVGGLYHTSDRGQTWSQITVDAEVDGVNEIKIDQLGRLWITTGHRESGIGGLWYSDNYGTTWTKAFASKSTDSIDVSPFNPNLVVVSVSDISANPGVYLSQDRGVTWSKNNRVISINHRISAVEFSIHDPATLWLSCVGAGFFKGTMGNVESYKYDFGTANSPVQSGWTRISPSTATSDISWSAALNSVDRGTANGANDLTGDLVYHNSERTLQYRIANGTWHVTLTMGDASYPHDDMVVKAEGVVKASGIDSAVGHYTTVNFEVEVTDGFLTLAFSDGGGTDVNWVLNSMVLTQVKDLGIFSASEDVGTVGIAGTASHSSGQYVMNASGGGVDGSADAFLFASTYQTGDAEIVAAVGSVENTHEEASGGVMFRDGTADDAKFVMIGQQADGQVSLHWRTTSGSGSTRSTLAGGSGNKWLKLTRDGDLFSGYYSLDGEAWTMVGQVTVTLPSEALVGLAATSHDSGTAAEVIFNHVNLADPLGYFVRTVDVGAVAAAGTFTHAENAYVIEGSGSDIWGTADEFFFASQKRVGDADIIARVVDVENTNGWAKGGVMLRDSLTAGAKHVAVLARPDRQISMQWRSTTDEAAQFPGLVGGTANVKWVRLVRKGDTFSGYYSIDGLAWTLISTQTITMAANAELGLALTSHEDGTLSTGTFSNVSITNYDTDLDGVSDTWENANGYNPFAPDDFATLDSDGDRYTDVLELFQGTDKYSTDSHYGLQQTALSLPSKTLSTQYRRSTGATGLSSEKLWSLDLVTWHESGQTDGGVTVNLAEAVVESGAGYEIVEITATTTGGDAERLFLVLKLTPAE</sequence>
<proteinExistence type="predicted"/>
<accession>D5EL49</accession>
<dbReference type="InterPro" id="IPR008979">
    <property type="entry name" value="Galactose-bd-like_sf"/>
</dbReference>
<evidence type="ECO:0000313" key="2">
    <source>
        <dbReference type="EMBL" id="ADE53151.1"/>
    </source>
</evidence>
<dbReference type="SUPFAM" id="SSF49785">
    <property type="entry name" value="Galactose-binding domain-like"/>
    <property type="match status" value="1"/>
</dbReference>
<dbReference type="HOGENOM" id="CLU_246305_0_0_0"/>
<dbReference type="Gene3D" id="2.60.120.200">
    <property type="match status" value="2"/>
</dbReference>
<dbReference type="InterPro" id="IPR013320">
    <property type="entry name" value="ConA-like_dom_sf"/>
</dbReference>
<name>D5EL49_CORAD</name>
<keyword evidence="3" id="KW-1185">Reference proteome</keyword>
<organism evidence="2 3">
    <name type="scientific">Coraliomargarita akajimensis (strain DSM 45221 / IAM 15411 / JCM 23193 / KCTC 12865 / 04OKA010-24)</name>
    <dbReference type="NCBI Taxonomy" id="583355"/>
    <lineage>
        <taxon>Bacteria</taxon>
        <taxon>Pseudomonadati</taxon>
        <taxon>Verrucomicrobiota</taxon>
        <taxon>Opitutia</taxon>
        <taxon>Puniceicoccales</taxon>
        <taxon>Coraliomargaritaceae</taxon>
        <taxon>Coraliomargarita</taxon>
    </lineage>
</organism>
<dbReference type="KEGG" id="caa:Caka_0122"/>
<dbReference type="PANTHER" id="PTHR43739">
    <property type="entry name" value="XYLOGLUCANASE (EUROFUNG)"/>
    <property type="match status" value="1"/>
</dbReference>
<dbReference type="PANTHER" id="PTHR43739:SF5">
    <property type="entry name" value="EXO-ALPHA-SIALIDASE"/>
    <property type="match status" value="1"/>
</dbReference>
<dbReference type="InterPro" id="IPR052025">
    <property type="entry name" value="Xyloglucanase_GH74"/>
</dbReference>
<dbReference type="GO" id="GO:0010411">
    <property type="term" value="P:xyloglucan metabolic process"/>
    <property type="evidence" value="ECO:0007669"/>
    <property type="project" value="TreeGrafter"/>
</dbReference>
<feature type="region of interest" description="Disordered" evidence="1">
    <location>
        <begin position="222"/>
        <end position="247"/>
    </location>
</feature>
<evidence type="ECO:0008006" key="4">
    <source>
        <dbReference type="Google" id="ProtNLM"/>
    </source>
</evidence>
<dbReference type="EMBL" id="CP001998">
    <property type="protein sequence ID" value="ADE53151.1"/>
    <property type="molecule type" value="Genomic_DNA"/>
</dbReference>
<dbReference type="Proteomes" id="UP000000925">
    <property type="component" value="Chromosome"/>
</dbReference>
<evidence type="ECO:0000313" key="3">
    <source>
        <dbReference type="Proteomes" id="UP000000925"/>
    </source>
</evidence>
<evidence type="ECO:0000256" key="1">
    <source>
        <dbReference type="SAM" id="MobiDB-lite"/>
    </source>
</evidence>
<dbReference type="InterPro" id="IPR015943">
    <property type="entry name" value="WD40/YVTN_repeat-like_dom_sf"/>
</dbReference>
<protein>
    <recommendedName>
        <fullName evidence="4">Glycosyl hydrolase BNR repeat-containing protein</fullName>
    </recommendedName>
</protein>
<dbReference type="eggNOG" id="COG3506">
    <property type="taxonomic scope" value="Bacteria"/>
</dbReference>